<dbReference type="InterPro" id="IPR036236">
    <property type="entry name" value="Znf_C2H2_sf"/>
</dbReference>
<keyword evidence="5" id="KW-0862">Zinc</keyword>
<keyword evidence="2" id="KW-0479">Metal-binding</keyword>
<feature type="domain" description="C2H2-type" evidence="9">
    <location>
        <begin position="431"/>
        <end position="458"/>
    </location>
</feature>
<evidence type="ECO:0000256" key="8">
    <source>
        <dbReference type="PROSITE-ProRule" id="PRU00042"/>
    </source>
</evidence>
<dbReference type="EMBL" id="JAJSOF020000041">
    <property type="protein sequence ID" value="KAJ4426033.1"/>
    <property type="molecule type" value="Genomic_DNA"/>
</dbReference>
<dbReference type="Pfam" id="PF00096">
    <property type="entry name" value="zf-C2H2"/>
    <property type="match status" value="11"/>
</dbReference>
<feature type="domain" description="C2H2-type" evidence="9">
    <location>
        <begin position="403"/>
        <end position="430"/>
    </location>
</feature>
<feature type="domain" description="C2H2-type" evidence="9">
    <location>
        <begin position="599"/>
        <end position="626"/>
    </location>
</feature>
<keyword evidence="6" id="KW-0238">DNA-binding</keyword>
<feature type="domain" description="C2H2-type" evidence="9">
    <location>
        <begin position="892"/>
        <end position="919"/>
    </location>
</feature>
<dbReference type="InterPro" id="IPR050589">
    <property type="entry name" value="Ikaros_C2H2-ZF"/>
</dbReference>
<dbReference type="InterPro" id="IPR013087">
    <property type="entry name" value="Znf_C2H2_type"/>
</dbReference>
<feature type="domain" description="C2H2-type" evidence="9">
    <location>
        <begin position="459"/>
        <end position="486"/>
    </location>
</feature>
<proteinExistence type="predicted"/>
<dbReference type="PROSITE" id="PS50157">
    <property type="entry name" value="ZINC_FINGER_C2H2_2"/>
    <property type="match status" value="18"/>
</dbReference>
<comment type="subcellular location">
    <subcellularLocation>
        <location evidence="1">Nucleus</location>
    </subcellularLocation>
</comment>
<dbReference type="Gene3D" id="3.30.160.60">
    <property type="entry name" value="Classic Zinc Finger"/>
    <property type="match status" value="19"/>
</dbReference>
<dbReference type="PANTHER" id="PTHR24404:SF114">
    <property type="entry name" value="KLUMPFUSS, ISOFORM B-RELATED"/>
    <property type="match status" value="1"/>
</dbReference>
<evidence type="ECO:0000256" key="2">
    <source>
        <dbReference type="ARBA" id="ARBA00022723"/>
    </source>
</evidence>
<dbReference type="SUPFAM" id="SSF57667">
    <property type="entry name" value="beta-beta-alpha zinc fingers"/>
    <property type="match status" value="10"/>
</dbReference>
<dbReference type="SMART" id="SM00355">
    <property type="entry name" value="ZnF_C2H2"/>
    <property type="match status" value="19"/>
</dbReference>
<dbReference type="PROSITE" id="PS00028">
    <property type="entry name" value="ZINC_FINGER_C2H2_1"/>
    <property type="match status" value="17"/>
</dbReference>
<feature type="domain" description="C2H2-type" evidence="9">
    <location>
        <begin position="780"/>
        <end position="807"/>
    </location>
</feature>
<sequence length="1071" mass="120761">MDVIKKEPEFDPLAIQSCDDADGEEPNASDNAILPNSHVAEISQGYNYAVASEVKIEDTPLPVTFAEVKCEPQVCIVRPSDLCPRKICELNPNSFSASVIHFSPCIPISLPFCPPLLTILASLRDSLFALAVQCCQLNMNIVARSGERNIIKQVMAFFDEEKQTGQYLFPINQATKRAAAITGRSELLIKKNRRKGVCAGDEKLESPGKNRSREPLILVDDMNRCILRRKIQEFYAVQKEVSTLKKLLKVAREAIISKAGEKRYGKNVNFSNNDDSAEGAQIRWSDNFNHFAQDRDRAGCEQAFGVSMIKEECKLEVTKEEYGVPADKCEDPQNTACSDNDACETTFGTEICDQLGGSSSKVQLCTHNHTDRSSHRCDVCGKVLSTVHTLRRHLRRHTGAEMLKCCFCGKLFTEKAQLDAHAGVHSGEKRFKCDVCGKYYSRSRNLKDHLRKHTGERPFSCGVCGKCFARSSHLKVHARLHTRVKCFRCDMCGKCFQERGSLKEHALEHSGENPFICDVCGKRFPCLAYLKGHIRRHSGEKPFKCHLCSKCFSNSACLKVHVRHHTGEKSFTCKVCGKCFSGSRHLRNHNRQHTGERPFECKVCGMCFAQSGHLYDHAFQHGDEKRFKCDICGKRFSQSRYLKSHAVKHTSEKPFKCGVCGKGLTRSGLRYHARQHASRTTYEYETPLVKLTNPENCVSDETPLCEASFETQVCDELLIREKSLHSLECNMCGTLLENNESEQMHICGNGRHKCDVCGKCFSKSGNLKTHSYTHTGEKPFRCEVCGKCFSKSGNLKSHATIHSGEKPFKCDVCGYCSSQSYVLKRHMFTHTGEKPFTCAVCDKGFTHSQYLKRHYFIHTDQKPFKCHLCGNCFLQRGHLNTHLRTHTGSKPFKCDVCDKYFARSSCLKRHTSTHTGEKLFKCDFCEKSFSQSQYLNRHIVSHTGKKPFICDVCGKSYPKQCDLATHSRTHTDEKPFTFEYCVFQRDSPYDSADQGYKILRVAVLQLLKMSGFQALVKLSNSGSAAALMDEPPLIGSDKSVKYSFSGRVDTLHWPSRLLSMTQLICAEPWGS</sequence>
<dbReference type="PANTHER" id="PTHR24404">
    <property type="entry name" value="ZINC FINGER PROTEIN"/>
    <property type="match status" value="1"/>
</dbReference>
<feature type="domain" description="C2H2-type" evidence="9">
    <location>
        <begin position="375"/>
        <end position="402"/>
    </location>
</feature>
<evidence type="ECO:0000256" key="4">
    <source>
        <dbReference type="ARBA" id="ARBA00022771"/>
    </source>
</evidence>
<feature type="domain" description="C2H2-type" evidence="9">
    <location>
        <begin position="487"/>
        <end position="514"/>
    </location>
</feature>
<evidence type="ECO:0000256" key="6">
    <source>
        <dbReference type="ARBA" id="ARBA00023125"/>
    </source>
</evidence>
<feature type="domain" description="C2H2-type" evidence="9">
    <location>
        <begin position="836"/>
        <end position="863"/>
    </location>
</feature>
<evidence type="ECO:0000256" key="5">
    <source>
        <dbReference type="ARBA" id="ARBA00022833"/>
    </source>
</evidence>
<keyword evidence="7" id="KW-0539">Nucleus</keyword>
<organism evidence="10 11">
    <name type="scientific">Periplaneta americana</name>
    <name type="common">American cockroach</name>
    <name type="synonym">Blatta americana</name>
    <dbReference type="NCBI Taxonomy" id="6978"/>
    <lineage>
        <taxon>Eukaryota</taxon>
        <taxon>Metazoa</taxon>
        <taxon>Ecdysozoa</taxon>
        <taxon>Arthropoda</taxon>
        <taxon>Hexapoda</taxon>
        <taxon>Insecta</taxon>
        <taxon>Pterygota</taxon>
        <taxon>Neoptera</taxon>
        <taxon>Polyneoptera</taxon>
        <taxon>Dictyoptera</taxon>
        <taxon>Blattodea</taxon>
        <taxon>Blattoidea</taxon>
        <taxon>Blattidae</taxon>
        <taxon>Blattinae</taxon>
        <taxon>Periplaneta</taxon>
    </lineage>
</organism>
<feature type="domain" description="C2H2-type" evidence="9">
    <location>
        <begin position="571"/>
        <end position="598"/>
    </location>
</feature>
<keyword evidence="3" id="KW-0677">Repeat</keyword>
<feature type="domain" description="C2H2-type" evidence="9">
    <location>
        <begin position="627"/>
        <end position="654"/>
    </location>
</feature>
<evidence type="ECO:0000259" key="9">
    <source>
        <dbReference type="PROSITE" id="PS50157"/>
    </source>
</evidence>
<name>A0ABQ8RWI9_PERAM</name>
<gene>
    <name evidence="10" type="ORF">ANN_27660</name>
</gene>
<evidence type="ECO:0000313" key="10">
    <source>
        <dbReference type="EMBL" id="KAJ4426033.1"/>
    </source>
</evidence>
<accession>A0ABQ8RWI9</accession>
<keyword evidence="4 8" id="KW-0863">Zinc-finger</keyword>
<dbReference type="Pfam" id="PF13912">
    <property type="entry name" value="zf-C2H2_6"/>
    <property type="match status" value="2"/>
</dbReference>
<feature type="domain" description="C2H2-type" evidence="9">
    <location>
        <begin position="543"/>
        <end position="570"/>
    </location>
</feature>
<comment type="caution">
    <text evidence="10">The sequence shown here is derived from an EMBL/GenBank/DDBJ whole genome shotgun (WGS) entry which is preliminary data.</text>
</comment>
<keyword evidence="11" id="KW-1185">Reference proteome</keyword>
<evidence type="ECO:0000256" key="3">
    <source>
        <dbReference type="ARBA" id="ARBA00022737"/>
    </source>
</evidence>
<evidence type="ECO:0000313" key="11">
    <source>
        <dbReference type="Proteomes" id="UP001148838"/>
    </source>
</evidence>
<feature type="domain" description="C2H2-type" evidence="9">
    <location>
        <begin position="515"/>
        <end position="542"/>
    </location>
</feature>
<dbReference type="Proteomes" id="UP001148838">
    <property type="component" value="Unassembled WGS sequence"/>
</dbReference>
<reference evidence="10 11" key="1">
    <citation type="journal article" date="2022" name="Allergy">
        <title>Genome assembly and annotation of Periplaneta americana reveal a comprehensive cockroach allergen profile.</title>
        <authorList>
            <person name="Wang L."/>
            <person name="Xiong Q."/>
            <person name="Saelim N."/>
            <person name="Wang L."/>
            <person name="Nong W."/>
            <person name="Wan A.T."/>
            <person name="Shi M."/>
            <person name="Liu X."/>
            <person name="Cao Q."/>
            <person name="Hui J.H.L."/>
            <person name="Sookrung N."/>
            <person name="Leung T.F."/>
            <person name="Tungtrongchitr A."/>
            <person name="Tsui S.K.W."/>
        </authorList>
    </citation>
    <scope>NUCLEOTIDE SEQUENCE [LARGE SCALE GENOMIC DNA]</scope>
    <source>
        <strain evidence="10">PWHHKU_190912</strain>
    </source>
</reference>
<feature type="domain" description="C2H2-type" evidence="9">
    <location>
        <begin position="864"/>
        <end position="891"/>
    </location>
</feature>
<protein>
    <recommendedName>
        <fullName evidence="9">C2H2-type domain-containing protein</fullName>
    </recommendedName>
</protein>
<feature type="domain" description="C2H2-type" evidence="9">
    <location>
        <begin position="948"/>
        <end position="975"/>
    </location>
</feature>
<feature type="domain" description="C2H2-type" evidence="9">
    <location>
        <begin position="920"/>
        <end position="947"/>
    </location>
</feature>
<evidence type="ECO:0000256" key="1">
    <source>
        <dbReference type="ARBA" id="ARBA00004123"/>
    </source>
</evidence>
<feature type="domain" description="C2H2-type" evidence="9">
    <location>
        <begin position="752"/>
        <end position="779"/>
    </location>
</feature>
<feature type="domain" description="C2H2-type" evidence="9">
    <location>
        <begin position="808"/>
        <end position="835"/>
    </location>
</feature>
<evidence type="ECO:0000256" key="7">
    <source>
        <dbReference type="ARBA" id="ARBA00023242"/>
    </source>
</evidence>